<dbReference type="SUPFAM" id="SSF46785">
    <property type="entry name" value="Winged helix' DNA-binding domain"/>
    <property type="match status" value="1"/>
</dbReference>
<keyword evidence="3" id="KW-0804">Transcription</keyword>
<dbReference type="InterPro" id="IPR028082">
    <property type="entry name" value="Peripla_BP_I"/>
</dbReference>
<dbReference type="eggNOG" id="COG1609">
    <property type="taxonomic scope" value="Bacteria"/>
</dbReference>
<dbReference type="AlphaFoldDB" id="F4H0M1"/>
<keyword evidence="1" id="KW-0805">Transcription regulation</keyword>
<dbReference type="CDD" id="cd06267">
    <property type="entry name" value="PBP1_LacI_sugar_binding-like"/>
    <property type="match status" value="1"/>
</dbReference>
<dbReference type="RefSeq" id="WP_013770023.1">
    <property type="nucleotide sequence ID" value="NC_015514.1"/>
</dbReference>
<feature type="compositionally biased region" description="Gly residues" evidence="4">
    <location>
        <begin position="172"/>
        <end position="184"/>
    </location>
</feature>
<evidence type="ECO:0000256" key="3">
    <source>
        <dbReference type="ARBA" id="ARBA00023163"/>
    </source>
</evidence>
<protein>
    <submittedName>
        <fullName evidence="6">Regulatory protein DeoR</fullName>
    </submittedName>
</protein>
<evidence type="ECO:0000259" key="5">
    <source>
        <dbReference type="PROSITE" id="PS51000"/>
    </source>
</evidence>
<evidence type="ECO:0000313" key="7">
    <source>
        <dbReference type="Proteomes" id="UP000008460"/>
    </source>
</evidence>
<dbReference type="GO" id="GO:0003700">
    <property type="term" value="F:DNA-binding transcription factor activity"/>
    <property type="evidence" value="ECO:0007669"/>
    <property type="project" value="InterPro"/>
</dbReference>
<dbReference type="InterPro" id="IPR046335">
    <property type="entry name" value="LacI/GalR-like_sensor"/>
</dbReference>
<dbReference type="GO" id="GO:0000976">
    <property type="term" value="F:transcription cis-regulatory region binding"/>
    <property type="evidence" value="ECO:0007669"/>
    <property type="project" value="TreeGrafter"/>
</dbReference>
<dbReference type="SMART" id="SM00420">
    <property type="entry name" value="HTH_DEOR"/>
    <property type="match status" value="1"/>
</dbReference>
<feature type="region of interest" description="Disordered" evidence="4">
    <location>
        <begin position="164"/>
        <end position="187"/>
    </location>
</feature>
<dbReference type="KEGG" id="cfi:Celf_0856"/>
<sequence length="400" mass="41321">MSEPSEGPVRSTARAPLPSSRRDEILAILRHEGTVRVTDLAARLDVTPVTARRDVTRLAGEGLVHRVHGGVTLDRPDDAAGDVGRAVERSPHTTATGGPTLGVVVPSLDYYWPGVLHGARDAAVRTGARLVLRGSTYDAAEDARQVRWLVEHGGVDGLLVAPHLGDPAAPGPGTGTGPRTGTGTGDATASESAALLALLLGQPAPVVLLERTAPDAAVESVVSDHALGARTAVHHLAGLGHRRVGLLCTPGSPTTPHVRRGWLDACTGLGLPTDGTPAVSGAGPHDPDRRAVIDALLDACAASGTTAVLVHSDPEAMALVDRCQERGLRVPQDLSVVAYDDEVAALAAPALTAVRPPRGAVGRAAVELLVARLRDPGRPRHRVVIEPELVVRESTAPPPS</sequence>
<feature type="domain" description="HTH deoR-type" evidence="5">
    <location>
        <begin position="18"/>
        <end position="73"/>
    </location>
</feature>
<dbReference type="STRING" id="590998.Celf_0856"/>
<keyword evidence="2" id="KW-0238">DNA-binding</keyword>
<dbReference type="Pfam" id="PF13377">
    <property type="entry name" value="Peripla_BP_3"/>
    <property type="match status" value="1"/>
</dbReference>
<organism evidence="6 7">
    <name type="scientific">Cellulomonas fimi (strain ATCC 484 / DSM 20113 / JCM 1341 / CCUG 24087 / LMG 16345 / NBRC 15513 / NCIMB 8980 / NCTC 7547 / NRS-133)</name>
    <dbReference type="NCBI Taxonomy" id="590998"/>
    <lineage>
        <taxon>Bacteria</taxon>
        <taxon>Bacillati</taxon>
        <taxon>Actinomycetota</taxon>
        <taxon>Actinomycetes</taxon>
        <taxon>Micrococcales</taxon>
        <taxon>Cellulomonadaceae</taxon>
        <taxon>Cellulomonas</taxon>
    </lineage>
</organism>
<dbReference type="PRINTS" id="PR00037">
    <property type="entry name" value="HTHLACR"/>
</dbReference>
<reference evidence="6 7" key="1">
    <citation type="submission" date="2011-04" db="EMBL/GenBank/DDBJ databases">
        <title>Complete sequence of Cellulomonas fimi ATCC 484.</title>
        <authorList>
            <consortium name="US DOE Joint Genome Institute"/>
            <person name="Lucas S."/>
            <person name="Han J."/>
            <person name="Lapidus A."/>
            <person name="Cheng J.-F."/>
            <person name="Goodwin L."/>
            <person name="Pitluck S."/>
            <person name="Peters L."/>
            <person name="Chertkov O."/>
            <person name="Detter J.C."/>
            <person name="Han C."/>
            <person name="Tapia R."/>
            <person name="Land M."/>
            <person name="Hauser L."/>
            <person name="Kyrpides N."/>
            <person name="Ivanova N."/>
            <person name="Ovchinnikova G."/>
            <person name="Pagani I."/>
            <person name="Mead D."/>
            <person name="Brumm P."/>
            <person name="Woyke T."/>
        </authorList>
    </citation>
    <scope>NUCLEOTIDE SEQUENCE [LARGE SCALE GENOMIC DNA]</scope>
    <source>
        <strain evidence="7">ATCC 484 / DSM 20113 / JCM 1341 / NBRC 15513 / NCIMB 8980 / NCTC 7547</strain>
    </source>
</reference>
<dbReference type="PROSITE" id="PS00894">
    <property type="entry name" value="HTH_DEOR_1"/>
    <property type="match status" value="1"/>
</dbReference>
<dbReference type="Gene3D" id="1.10.10.10">
    <property type="entry name" value="Winged helix-like DNA-binding domain superfamily/Winged helix DNA-binding domain"/>
    <property type="match status" value="1"/>
</dbReference>
<accession>F4H0M1</accession>
<dbReference type="PROSITE" id="PS51000">
    <property type="entry name" value="HTH_DEOR_2"/>
    <property type="match status" value="1"/>
</dbReference>
<dbReference type="InterPro" id="IPR001034">
    <property type="entry name" value="DeoR_HTH"/>
</dbReference>
<evidence type="ECO:0000256" key="1">
    <source>
        <dbReference type="ARBA" id="ARBA00023015"/>
    </source>
</evidence>
<evidence type="ECO:0000256" key="4">
    <source>
        <dbReference type="SAM" id="MobiDB-lite"/>
    </source>
</evidence>
<proteinExistence type="predicted"/>
<dbReference type="SUPFAM" id="SSF53822">
    <property type="entry name" value="Periplasmic binding protein-like I"/>
    <property type="match status" value="2"/>
</dbReference>
<dbReference type="InterPro" id="IPR036388">
    <property type="entry name" value="WH-like_DNA-bd_sf"/>
</dbReference>
<gene>
    <name evidence="6" type="ordered locus">Celf_0856</name>
</gene>
<dbReference type="PANTHER" id="PTHR30146:SF155">
    <property type="entry name" value="ALANINE RACEMASE"/>
    <property type="match status" value="1"/>
</dbReference>
<dbReference type="Gene3D" id="3.40.50.2300">
    <property type="match status" value="3"/>
</dbReference>
<dbReference type="PANTHER" id="PTHR30146">
    <property type="entry name" value="LACI-RELATED TRANSCRIPTIONAL REPRESSOR"/>
    <property type="match status" value="1"/>
</dbReference>
<dbReference type="Proteomes" id="UP000008460">
    <property type="component" value="Chromosome"/>
</dbReference>
<keyword evidence="7" id="KW-1185">Reference proteome</keyword>
<dbReference type="InterPro" id="IPR018356">
    <property type="entry name" value="Tscrpt_reg_HTH_DeoR_CS"/>
</dbReference>
<dbReference type="EMBL" id="CP002666">
    <property type="protein sequence ID" value="AEE44994.1"/>
    <property type="molecule type" value="Genomic_DNA"/>
</dbReference>
<name>F4H0M1_CELFA</name>
<dbReference type="Pfam" id="PF08220">
    <property type="entry name" value="HTH_DeoR"/>
    <property type="match status" value="1"/>
</dbReference>
<dbReference type="HOGENOM" id="CLU_037628_15_0_11"/>
<evidence type="ECO:0000313" key="6">
    <source>
        <dbReference type="EMBL" id="AEE44994.1"/>
    </source>
</evidence>
<evidence type="ECO:0000256" key="2">
    <source>
        <dbReference type="ARBA" id="ARBA00023125"/>
    </source>
</evidence>
<dbReference type="InterPro" id="IPR036390">
    <property type="entry name" value="WH_DNA-bd_sf"/>
</dbReference>